<evidence type="ECO:0000259" key="2">
    <source>
        <dbReference type="Pfam" id="PF12773"/>
    </source>
</evidence>
<evidence type="ECO:0000313" key="3">
    <source>
        <dbReference type="EMBL" id="ETW94716.1"/>
    </source>
</evidence>
<dbReference type="EMBL" id="AZHW01001021">
    <property type="protein sequence ID" value="ETW94716.1"/>
    <property type="molecule type" value="Genomic_DNA"/>
</dbReference>
<organism evidence="3 4">
    <name type="scientific">Entotheonella factor</name>
    <dbReference type="NCBI Taxonomy" id="1429438"/>
    <lineage>
        <taxon>Bacteria</taxon>
        <taxon>Pseudomonadati</taxon>
        <taxon>Nitrospinota/Tectimicrobiota group</taxon>
        <taxon>Candidatus Tectimicrobiota</taxon>
        <taxon>Candidatus Entotheonellia</taxon>
        <taxon>Candidatus Entotheonellales</taxon>
        <taxon>Candidatus Entotheonellaceae</taxon>
        <taxon>Candidatus Entotheonella</taxon>
    </lineage>
</organism>
<sequence>MDMTLITILVIVVIVVIVLIISINSAIDERKETKNINALKEKELIHNIMHNIPEYNPSLIYVSNSKQLSAVSLDLRSKKICIIKDAYNPIVIDHKNLFDVLFYNNNELYKMSFVLADEVYVIEYVRVINRRIQMEADENFYSICTLAQSFVGYSYETTKLEPYNKLYHKDGYNYINEHEIVREEDEYIIFVNSWGDRLRDILTNKRVIFIKNKTINQDIHCINLEDILDANYERLPGGWMSMEFLLHDATNIKTAGWTSNIVNIFQFIHLERVVDKNQIMKNDILGVIQKDMKSMSLECYNCNSPIQGNDNFCGNCGANLNACYSCNSPIQSNDNFCGNCGANLSSNP</sequence>
<proteinExistence type="predicted"/>
<comment type="caution">
    <text evidence="3">The sequence shown here is derived from an EMBL/GenBank/DDBJ whole genome shotgun (WGS) entry which is preliminary data.</text>
</comment>
<evidence type="ECO:0000256" key="1">
    <source>
        <dbReference type="SAM" id="Phobius"/>
    </source>
</evidence>
<dbReference type="AlphaFoldDB" id="W4LBL5"/>
<protein>
    <recommendedName>
        <fullName evidence="2">DZANK-type domain-containing protein</fullName>
    </recommendedName>
</protein>
<feature type="transmembrane region" description="Helical" evidence="1">
    <location>
        <begin position="6"/>
        <end position="27"/>
    </location>
</feature>
<reference evidence="3 4" key="1">
    <citation type="journal article" date="2014" name="Nature">
        <title>An environmental bacterial taxon with a large and distinct metabolic repertoire.</title>
        <authorList>
            <person name="Wilson M.C."/>
            <person name="Mori T."/>
            <person name="Ruckert C."/>
            <person name="Uria A.R."/>
            <person name="Helf M.J."/>
            <person name="Takada K."/>
            <person name="Gernert C."/>
            <person name="Steffens U.A."/>
            <person name="Heycke N."/>
            <person name="Schmitt S."/>
            <person name="Rinke C."/>
            <person name="Helfrich E.J."/>
            <person name="Brachmann A.O."/>
            <person name="Gurgui C."/>
            <person name="Wakimoto T."/>
            <person name="Kracht M."/>
            <person name="Crusemann M."/>
            <person name="Hentschel U."/>
            <person name="Abe I."/>
            <person name="Matsunaga S."/>
            <person name="Kalinowski J."/>
            <person name="Takeyama H."/>
            <person name="Piel J."/>
        </authorList>
    </citation>
    <scope>NUCLEOTIDE SEQUENCE [LARGE SCALE GENOMIC DNA]</scope>
    <source>
        <strain evidence="4">TSY1</strain>
    </source>
</reference>
<keyword evidence="4" id="KW-1185">Reference proteome</keyword>
<feature type="domain" description="DZANK-type" evidence="2">
    <location>
        <begin position="299"/>
        <end position="341"/>
    </location>
</feature>
<dbReference type="HOGENOM" id="CLU_796158_0_0_7"/>
<keyword evidence="1" id="KW-0472">Membrane</keyword>
<name>W4LBL5_ENTF1</name>
<dbReference type="Proteomes" id="UP000019141">
    <property type="component" value="Unassembled WGS sequence"/>
</dbReference>
<dbReference type="Pfam" id="PF12773">
    <property type="entry name" value="DZR"/>
    <property type="match status" value="1"/>
</dbReference>
<keyword evidence="1" id="KW-1133">Transmembrane helix</keyword>
<dbReference type="InterPro" id="IPR025874">
    <property type="entry name" value="DZR"/>
</dbReference>
<gene>
    <name evidence="3" type="ORF">ETSY1_33715</name>
</gene>
<accession>W4LBL5</accession>
<evidence type="ECO:0000313" key="4">
    <source>
        <dbReference type="Proteomes" id="UP000019141"/>
    </source>
</evidence>
<keyword evidence="1" id="KW-0812">Transmembrane</keyword>